<protein>
    <submittedName>
        <fullName evidence="2">Heme-binding protein</fullName>
    </submittedName>
</protein>
<dbReference type="Pfam" id="PF00111">
    <property type="entry name" value="Fer2"/>
    <property type="match status" value="1"/>
</dbReference>
<reference evidence="2 3" key="2">
    <citation type="journal article" date="2019" name="Int. J. Syst. Evol. Microbiol.">
        <title>Anaerobacillus isosaccharinicus sp. nov., an alkaliphilic bacterium which degrades isosaccharinic acid.</title>
        <authorList>
            <person name="Bassil N.M."/>
            <person name="Lloyd J.R."/>
        </authorList>
    </citation>
    <scope>NUCLEOTIDE SEQUENCE [LARGE SCALE GENOMIC DNA]</scope>
    <source>
        <strain evidence="2 3">NB2006</strain>
    </source>
</reference>
<sequence length="263" mass="28873">MYKINFEYADETYEYTCQSEEDVLSAARKNFIPLPTGCRRGGCGMCKVKVVEGKFEHDPLYSKDALTDEEVKEKYALACKVYPSSNIKMVINSSKKEEKKVTPKTNMTNALKDSKWNGGIYERPVLTQKIAARMLDSACQKAKELGILINVAIVDDGANLKSFTRMDESPLLSGTIAQNKAYTAASFGVPTHDWYPMIKDEPSLLHGIVHTDRLVVFGGGIPIKLNGFIIGGIGVSGGTADQDINCASAGLKVFESIIKEERS</sequence>
<dbReference type="Gene3D" id="3.10.20.30">
    <property type="match status" value="1"/>
</dbReference>
<feature type="domain" description="2Fe-2S ferredoxin-type" evidence="1">
    <location>
        <begin position="2"/>
        <end position="97"/>
    </location>
</feature>
<dbReference type="InterPro" id="IPR005624">
    <property type="entry name" value="PduO/GlcC-like"/>
</dbReference>
<dbReference type="InterPro" id="IPR012675">
    <property type="entry name" value="Beta-grasp_dom_sf"/>
</dbReference>
<accession>A0A7S7L584</accession>
<evidence type="ECO:0000259" key="1">
    <source>
        <dbReference type="PROSITE" id="PS51085"/>
    </source>
</evidence>
<dbReference type="Pfam" id="PF03928">
    <property type="entry name" value="HbpS-like"/>
    <property type="match status" value="1"/>
</dbReference>
<evidence type="ECO:0000313" key="2">
    <source>
        <dbReference type="EMBL" id="QOY34620.1"/>
    </source>
</evidence>
<dbReference type="EMBL" id="CP063356">
    <property type="protein sequence ID" value="QOY34620.1"/>
    <property type="molecule type" value="Genomic_DNA"/>
</dbReference>
<proteinExistence type="predicted"/>
<reference evidence="2 3" key="1">
    <citation type="journal article" date="2017" name="Genome Announc.">
        <title>Draft Genome Sequences of Four Alkaliphilic Bacteria Belonging to the Anaerobacillus Genus.</title>
        <authorList>
            <person name="Bassil N.M."/>
            <person name="Lloyd J.R."/>
        </authorList>
    </citation>
    <scope>NUCLEOTIDE SEQUENCE [LARGE SCALE GENOMIC DNA]</scope>
    <source>
        <strain evidence="2 3">NB2006</strain>
    </source>
</reference>
<dbReference type="PROSITE" id="PS51085">
    <property type="entry name" value="2FE2S_FER_2"/>
    <property type="match status" value="1"/>
</dbReference>
<dbReference type="Proteomes" id="UP000180175">
    <property type="component" value="Chromosome"/>
</dbReference>
<name>A0A7S7L584_9BACI</name>
<dbReference type="KEGG" id="aia:AWH56_018085"/>
<dbReference type="InterPro" id="IPR036010">
    <property type="entry name" value="2Fe-2S_ferredoxin-like_sf"/>
</dbReference>
<dbReference type="AlphaFoldDB" id="A0A7S7L584"/>
<dbReference type="InterPro" id="IPR006058">
    <property type="entry name" value="2Fe2S_fd_BS"/>
</dbReference>
<gene>
    <name evidence="2" type="ORF">AWH56_018085</name>
</gene>
<dbReference type="InterPro" id="IPR052517">
    <property type="entry name" value="GlcG_carb_metab_protein"/>
</dbReference>
<dbReference type="GO" id="GO:0051537">
    <property type="term" value="F:2 iron, 2 sulfur cluster binding"/>
    <property type="evidence" value="ECO:0007669"/>
    <property type="project" value="InterPro"/>
</dbReference>
<dbReference type="RefSeq" id="WP_083388503.1">
    <property type="nucleotide sequence ID" value="NZ_CP063356.2"/>
</dbReference>
<dbReference type="SUPFAM" id="SSF143744">
    <property type="entry name" value="GlcG-like"/>
    <property type="match status" value="1"/>
</dbReference>
<dbReference type="Gene3D" id="3.30.450.150">
    <property type="entry name" value="Haem-degrading domain"/>
    <property type="match status" value="1"/>
</dbReference>
<dbReference type="PANTHER" id="PTHR34309:SF1">
    <property type="entry name" value="PROTEIN GLCG"/>
    <property type="match status" value="1"/>
</dbReference>
<dbReference type="PANTHER" id="PTHR34309">
    <property type="entry name" value="SLR1406 PROTEIN"/>
    <property type="match status" value="1"/>
</dbReference>
<dbReference type="OrthoDB" id="9778896at2"/>
<dbReference type="SUPFAM" id="SSF54292">
    <property type="entry name" value="2Fe-2S ferredoxin-like"/>
    <property type="match status" value="1"/>
</dbReference>
<dbReference type="InterPro" id="IPR001041">
    <property type="entry name" value="2Fe-2S_ferredoxin-type"/>
</dbReference>
<evidence type="ECO:0000313" key="3">
    <source>
        <dbReference type="Proteomes" id="UP000180175"/>
    </source>
</evidence>
<keyword evidence="3" id="KW-1185">Reference proteome</keyword>
<dbReference type="InterPro" id="IPR038084">
    <property type="entry name" value="PduO/GlcC-like_sf"/>
</dbReference>
<organism evidence="2 3">
    <name type="scientific">Anaerobacillus isosaccharinicus</name>
    <dbReference type="NCBI Taxonomy" id="1532552"/>
    <lineage>
        <taxon>Bacteria</taxon>
        <taxon>Bacillati</taxon>
        <taxon>Bacillota</taxon>
        <taxon>Bacilli</taxon>
        <taxon>Bacillales</taxon>
        <taxon>Bacillaceae</taxon>
        <taxon>Anaerobacillus</taxon>
    </lineage>
</organism>
<dbReference type="CDD" id="cd00207">
    <property type="entry name" value="fer2"/>
    <property type="match status" value="1"/>
</dbReference>
<dbReference type="PROSITE" id="PS00197">
    <property type="entry name" value="2FE2S_FER_1"/>
    <property type="match status" value="1"/>
</dbReference>